<name>A0A430HQ91_9BURK</name>
<gene>
    <name evidence="3" type="ORF">EJB06_05690</name>
</gene>
<feature type="domain" description="Bacterial Ig-like" evidence="2">
    <location>
        <begin position="121"/>
        <end position="213"/>
    </location>
</feature>
<dbReference type="NCBIfam" id="NF033510">
    <property type="entry name" value="Ca_tandemer"/>
    <property type="match status" value="5"/>
</dbReference>
<feature type="domain" description="Bacterial Ig-like" evidence="2">
    <location>
        <begin position="629"/>
        <end position="723"/>
    </location>
</feature>
<dbReference type="Proteomes" id="UP000278085">
    <property type="component" value="Unassembled WGS sequence"/>
</dbReference>
<dbReference type="Pfam" id="PF13753">
    <property type="entry name" value="SWM_repeat"/>
    <property type="match status" value="1"/>
</dbReference>
<feature type="domain" description="Bacterial Ig-like" evidence="2">
    <location>
        <begin position="221"/>
        <end position="315"/>
    </location>
</feature>
<dbReference type="InterPro" id="IPR025282">
    <property type="entry name" value="DUF4214"/>
</dbReference>
<dbReference type="RefSeq" id="WP_126073053.1">
    <property type="nucleotide sequence ID" value="NZ_CP051166.1"/>
</dbReference>
<sequence length="1269" mass="125651">MPQPTYASANGYISENFFSLIFTLDLDAANPPPTNAFSVQINGTGTTVSAVAIDSAAKMVRLTFTANALTAGDIIEFSYSDPSPNNDVNAVQGLDGSDSATFSSSIVVFGGRPGPAAPPLPVLSGASDSGTAGDGITNVGTPTVTGTALANATVKLYDTDGTTLLGTSTADGSGNWSITSTALGEGSHTLKVTQTNLASETSPLSAGLVLTIDSGANAPAQLALQAGSDSGTPGDGITNAALPVITGTAEANAAVRLYDTDGTTLLGTATANGAGAWSITSSALVEGAHTLTATQTDVAGNVSPASNGFAYILDTIGPVGMALSATSVDAAAATSGSTVATLSSTDITSVQYGFAVGNGTIDADNAKFSISGSGLVASQNLAMGSYHIYLKATDAAGNEAYQIFVINVTNTPSVSAIVRAGGAAAAVPAADTTLTYAVTFSQSVTGVDIGDFTLVTTGTAVANIASLAGSGASYTVTVNGIGGDGSVRLNLNASGTGIQNAGNVPIAGGYDAGEQYVLDHTAAAPSVPVMSSATDTGVSDSDAITSNGTPVFKGSAEPDATVRLYDTDGTTLIGTAVADGKGNWSITSSMLAVGSHTVTARQTDLAGNVSTASGALAVVIDSGAAAPGTPVLAAPSDSGIAGDNLTRFSTPTVTGSAEANATVELFDTDGITVLGSAIANANGIWSIVTTVLGEGSHTLTAKQTDAAGNVSIASAALTLLIDTEAPGMPGAPLLSPGSDSGAAGDKITYFSSPVLTGSASPNTSVILYDDDGVTMLGTAVADASGQWSITSSPLSIGYHALTVKQSDAAGNLSPAGAILGLLIDSLPLPPVIPVPPPVIPPVPVVATVDGVAVTTVPVSLPGGGSGTQTVIPVVSGDRVESNGGASTADIALATATSGANLLLAQLAPGFGLSASGGPSRNAGNSTEHLIQAILASTPGHPSADQSHLTGNGVTFLGRLGASLPLLVETIVAVGGANAATGAVTLTGTSNASQATALVVDATKLASGSQIVLNAVNFAAIVGAANVSGNTEGQILTGDAASQTFSTSADNAFLFSGGGNDTLRLNWAVGSASRAAAAEPAATPAPTILHGGLAADSGVFIGNRADYTIALHESYVAVTPTAQGGRTALAINVESLVFADGTLAVEHRSEQSALAGLYKSVLGRQADYQGFEFWSQAEKSGVSLGHIALEIISSPESQLLHPMRFNGAIEHDLELLYQGIFGRHSDAPGLAFWRAAMEQGVSLEHVADEFLRSPEIASHVLAPLQWDFIV</sequence>
<protein>
    <submittedName>
        <fullName evidence="3">DUF4214 domain-containing protein</fullName>
    </submittedName>
</protein>
<keyword evidence="4" id="KW-1185">Reference proteome</keyword>
<reference evidence="3 4" key="1">
    <citation type="submission" date="2018-12" db="EMBL/GenBank/DDBJ databases">
        <authorList>
            <person name="Yang E."/>
        </authorList>
    </citation>
    <scope>NUCLEOTIDE SEQUENCE [LARGE SCALE GENOMIC DNA]</scope>
    <source>
        <strain evidence="3 4">SOD</strain>
    </source>
</reference>
<evidence type="ECO:0000259" key="2">
    <source>
        <dbReference type="Pfam" id="PF19077"/>
    </source>
</evidence>
<dbReference type="SUPFAM" id="SSF117074">
    <property type="entry name" value="Hypothetical protein PA1324"/>
    <property type="match status" value="1"/>
</dbReference>
<dbReference type="OrthoDB" id="6091599at2"/>
<dbReference type="Pfam" id="PF13946">
    <property type="entry name" value="DUF4214"/>
    <property type="match status" value="1"/>
</dbReference>
<organism evidence="3 4">
    <name type="scientific">Massilia atriviolacea</name>
    <dbReference type="NCBI Taxonomy" id="2495579"/>
    <lineage>
        <taxon>Bacteria</taxon>
        <taxon>Pseudomonadati</taxon>
        <taxon>Pseudomonadota</taxon>
        <taxon>Betaproteobacteria</taxon>
        <taxon>Burkholderiales</taxon>
        <taxon>Oxalobacteraceae</taxon>
        <taxon>Telluria group</taxon>
        <taxon>Massilia</taxon>
    </lineage>
</organism>
<dbReference type="EMBL" id="RXLQ01000003">
    <property type="protein sequence ID" value="RSZ59691.1"/>
    <property type="molecule type" value="Genomic_DNA"/>
</dbReference>
<dbReference type="Pfam" id="PF19077">
    <property type="entry name" value="Big_13"/>
    <property type="match status" value="5"/>
</dbReference>
<dbReference type="InterPro" id="IPR028059">
    <property type="entry name" value="SWM_rpt"/>
</dbReference>
<evidence type="ECO:0000313" key="4">
    <source>
        <dbReference type="Proteomes" id="UP000278085"/>
    </source>
</evidence>
<dbReference type="InterPro" id="IPR013783">
    <property type="entry name" value="Ig-like_fold"/>
</dbReference>
<evidence type="ECO:0000259" key="1">
    <source>
        <dbReference type="Pfam" id="PF13946"/>
    </source>
</evidence>
<dbReference type="InterPro" id="IPR044016">
    <property type="entry name" value="Big_13"/>
</dbReference>
<feature type="domain" description="Bacterial Ig-like" evidence="2">
    <location>
        <begin position="523"/>
        <end position="621"/>
    </location>
</feature>
<dbReference type="AlphaFoldDB" id="A0A430HQ91"/>
<proteinExistence type="predicted"/>
<accession>A0A430HQ91</accession>
<feature type="domain" description="DUF4214" evidence="1">
    <location>
        <begin position="1213"/>
        <end position="1257"/>
    </location>
</feature>
<dbReference type="Gene3D" id="2.60.40.10">
    <property type="entry name" value="Immunoglobulins"/>
    <property type="match status" value="5"/>
</dbReference>
<feature type="domain" description="Bacterial Ig-like" evidence="2">
    <location>
        <begin position="734"/>
        <end position="824"/>
    </location>
</feature>
<comment type="caution">
    <text evidence="3">The sequence shown here is derived from an EMBL/GenBank/DDBJ whole genome shotgun (WGS) entry which is preliminary data.</text>
</comment>
<evidence type="ECO:0000313" key="3">
    <source>
        <dbReference type="EMBL" id="RSZ59691.1"/>
    </source>
</evidence>